<evidence type="ECO:0000313" key="1">
    <source>
        <dbReference type="EMBL" id="BAP57157.1"/>
    </source>
</evidence>
<dbReference type="KEGG" id="tig:THII_2860"/>
<reference evidence="1 2" key="1">
    <citation type="journal article" date="2014" name="ISME J.">
        <title>Ecophysiology of Thioploca ingrica as revealed by the complete genome sequence supplemented with proteomic evidence.</title>
        <authorList>
            <person name="Kojima H."/>
            <person name="Ogura Y."/>
            <person name="Yamamoto N."/>
            <person name="Togashi T."/>
            <person name="Mori H."/>
            <person name="Watanabe T."/>
            <person name="Nemoto F."/>
            <person name="Kurokawa K."/>
            <person name="Hayashi T."/>
            <person name="Fukui M."/>
        </authorList>
    </citation>
    <scope>NUCLEOTIDE SEQUENCE [LARGE SCALE GENOMIC DNA]</scope>
</reference>
<dbReference type="HOGENOM" id="CLU_2290388_0_0_6"/>
<organism evidence="1 2">
    <name type="scientific">Thioploca ingrica</name>
    <dbReference type="NCBI Taxonomy" id="40754"/>
    <lineage>
        <taxon>Bacteria</taxon>
        <taxon>Pseudomonadati</taxon>
        <taxon>Pseudomonadota</taxon>
        <taxon>Gammaproteobacteria</taxon>
        <taxon>Thiotrichales</taxon>
        <taxon>Thiotrichaceae</taxon>
        <taxon>Thioploca</taxon>
    </lineage>
</organism>
<dbReference type="AlphaFoldDB" id="A0A090AMF8"/>
<dbReference type="EMBL" id="AP014633">
    <property type="protein sequence ID" value="BAP57157.1"/>
    <property type="molecule type" value="Genomic_DNA"/>
</dbReference>
<name>A0A090AMF8_9GAMM</name>
<evidence type="ECO:0000313" key="2">
    <source>
        <dbReference type="Proteomes" id="UP000031623"/>
    </source>
</evidence>
<keyword evidence="2" id="KW-1185">Reference proteome</keyword>
<proteinExistence type="predicted"/>
<gene>
    <name evidence="1" type="ORF">THII_2860</name>
</gene>
<sequence>MENLGEPEYPTLHASEKLFDSYNKVTLKTSSAQNLINLDIIINIPIAKLDINQFRYNPNSDFRNFGYTTTNELLDDLDKVITQAKNLKQKFLSKFANKVTL</sequence>
<dbReference type="STRING" id="40754.THII_2860"/>
<protein>
    <submittedName>
        <fullName evidence="1">Uncharacterized protein</fullName>
    </submittedName>
</protein>
<accession>A0A090AMF8</accession>
<dbReference type="Proteomes" id="UP000031623">
    <property type="component" value="Chromosome"/>
</dbReference>